<keyword evidence="3" id="KW-1133">Transmembrane helix</keyword>
<dbReference type="Pfam" id="PF04347">
    <property type="entry name" value="FliO"/>
    <property type="match status" value="1"/>
</dbReference>
<proteinExistence type="inferred from homology"/>
<dbReference type="EMBL" id="BOOH01000067">
    <property type="protein sequence ID" value="GIH81031.1"/>
    <property type="molecule type" value="Genomic_DNA"/>
</dbReference>
<evidence type="ECO:0000256" key="4">
    <source>
        <dbReference type="ARBA" id="ARBA00023136"/>
    </source>
</evidence>
<gene>
    <name evidence="6" type="ORF">Plo01_74600</name>
</gene>
<comment type="similarity">
    <text evidence="5">Belongs to the FliO/MopB family.</text>
</comment>
<evidence type="ECO:0000313" key="7">
    <source>
        <dbReference type="Proteomes" id="UP000616724"/>
    </source>
</evidence>
<comment type="subcellular location">
    <subcellularLocation>
        <location evidence="5">Cell membrane</location>
    </subcellularLocation>
    <subcellularLocation>
        <location evidence="5">Bacterial flagellum basal body</location>
    </subcellularLocation>
</comment>
<evidence type="ECO:0000256" key="2">
    <source>
        <dbReference type="ARBA" id="ARBA00022692"/>
    </source>
</evidence>
<dbReference type="InterPro" id="IPR022781">
    <property type="entry name" value="Flagellar_biosynth_FliO"/>
</dbReference>
<keyword evidence="5" id="KW-0975">Bacterial flagellum</keyword>
<keyword evidence="1 5" id="KW-1003">Cell membrane</keyword>
<dbReference type="GO" id="GO:0005886">
    <property type="term" value="C:plasma membrane"/>
    <property type="evidence" value="ECO:0007669"/>
    <property type="project" value="UniProtKB-SubCell"/>
</dbReference>
<reference evidence="6 7" key="1">
    <citation type="submission" date="2021-01" db="EMBL/GenBank/DDBJ databases">
        <title>Whole genome shotgun sequence of Planobispora longispora NBRC 13918.</title>
        <authorList>
            <person name="Komaki H."/>
            <person name="Tamura T."/>
        </authorList>
    </citation>
    <scope>NUCLEOTIDE SEQUENCE [LARGE SCALE GENOMIC DNA]</scope>
    <source>
        <strain evidence="6 7">NBRC 13918</strain>
    </source>
</reference>
<comment type="caution">
    <text evidence="6">The sequence shown here is derived from an EMBL/GenBank/DDBJ whole genome shotgun (WGS) entry which is preliminary data.</text>
</comment>
<dbReference type="Proteomes" id="UP000616724">
    <property type="component" value="Unassembled WGS sequence"/>
</dbReference>
<protein>
    <recommendedName>
        <fullName evidence="5">Flagellar protein</fullName>
    </recommendedName>
</protein>
<organism evidence="6 7">
    <name type="scientific">Planobispora longispora</name>
    <dbReference type="NCBI Taxonomy" id="28887"/>
    <lineage>
        <taxon>Bacteria</taxon>
        <taxon>Bacillati</taxon>
        <taxon>Actinomycetota</taxon>
        <taxon>Actinomycetes</taxon>
        <taxon>Streptosporangiales</taxon>
        <taxon>Streptosporangiaceae</taxon>
        <taxon>Planobispora</taxon>
    </lineage>
</organism>
<keyword evidence="4" id="KW-0472">Membrane</keyword>
<dbReference type="RefSeq" id="WP_203895433.1">
    <property type="nucleotide sequence ID" value="NZ_BOOH01000067.1"/>
</dbReference>
<dbReference type="GO" id="GO:0044781">
    <property type="term" value="P:bacterial-type flagellum organization"/>
    <property type="evidence" value="ECO:0007669"/>
    <property type="project" value="UniProtKB-UniRule"/>
</dbReference>
<evidence type="ECO:0000313" key="6">
    <source>
        <dbReference type="EMBL" id="GIH81031.1"/>
    </source>
</evidence>
<sequence>MIETVLRITFSLLVVLLLVWGLSKVARKPLAGRGGGHLSVIARQQLSRNSSVAIVRVVDRALVLGVTDGQVTLLTETELDAVEESREQAVERIAVPLTDVLPAADSSPAAEEATPERAALTGPLAGSALSLQTWKTALETLRERTAR</sequence>
<keyword evidence="7" id="KW-1185">Reference proteome</keyword>
<evidence type="ECO:0000256" key="1">
    <source>
        <dbReference type="ARBA" id="ARBA00022475"/>
    </source>
</evidence>
<evidence type="ECO:0000256" key="5">
    <source>
        <dbReference type="RuleBase" id="RU362064"/>
    </source>
</evidence>
<dbReference type="NCBIfam" id="TIGR03500">
    <property type="entry name" value="FliO_TIGR"/>
    <property type="match status" value="1"/>
</dbReference>
<accession>A0A8J3WAP9</accession>
<name>A0A8J3WAP9_9ACTN</name>
<dbReference type="AlphaFoldDB" id="A0A8J3WAP9"/>
<dbReference type="GO" id="GO:0009425">
    <property type="term" value="C:bacterial-type flagellum basal body"/>
    <property type="evidence" value="ECO:0007669"/>
    <property type="project" value="UniProtKB-SubCell"/>
</dbReference>
<evidence type="ECO:0000256" key="3">
    <source>
        <dbReference type="ARBA" id="ARBA00022989"/>
    </source>
</evidence>
<keyword evidence="2" id="KW-0812">Transmembrane</keyword>